<feature type="transmembrane region" description="Helical" evidence="1">
    <location>
        <begin position="286"/>
        <end position="311"/>
    </location>
</feature>
<feature type="transmembrane region" description="Helical" evidence="1">
    <location>
        <begin position="225"/>
        <end position="243"/>
    </location>
</feature>
<reference evidence="2 3" key="1">
    <citation type="submission" date="2017-01" db="EMBL/GenBank/DDBJ databases">
        <title>A new Hymenobacter.</title>
        <authorList>
            <person name="Liang Y."/>
            <person name="Feng F."/>
        </authorList>
    </citation>
    <scope>NUCLEOTIDE SEQUENCE [LARGE SCALE GENOMIC DNA]</scope>
    <source>
        <strain evidence="2">MIMBbqt21</strain>
    </source>
</reference>
<comment type="caution">
    <text evidence="2">The sequence shown here is derived from an EMBL/GenBank/DDBJ whole genome shotgun (WGS) entry which is preliminary data.</text>
</comment>
<proteinExistence type="predicted"/>
<feature type="transmembrane region" description="Helical" evidence="1">
    <location>
        <begin position="184"/>
        <end position="204"/>
    </location>
</feature>
<feature type="transmembrane region" description="Helical" evidence="1">
    <location>
        <begin position="146"/>
        <end position="164"/>
    </location>
</feature>
<keyword evidence="1" id="KW-0812">Transmembrane</keyword>
<name>A0A243W6R1_9BACT</name>
<dbReference type="AlphaFoldDB" id="A0A243W6R1"/>
<evidence type="ECO:0008006" key="4">
    <source>
        <dbReference type="Google" id="ProtNLM"/>
    </source>
</evidence>
<keyword evidence="3" id="KW-1185">Reference proteome</keyword>
<protein>
    <recommendedName>
        <fullName evidence="4">Glycosyltransferase RgtA/B/C/D-like domain-containing protein</fullName>
    </recommendedName>
</protein>
<keyword evidence="1" id="KW-1133">Transmembrane helix</keyword>
<feature type="transmembrane region" description="Helical" evidence="1">
    <location>
        <begin position="318"/>
        <end position="337"/>
    </location>
</feature>
<feature type="transmembrane region" description="Helical" evidence="1">
    <location>
        <begin position="95"/>
        <end position="113"/>
    </location>
</feature>
<feature type="transmembrane region" description="Helical" evidence="1">
    <location>
        <begin position="349"/>
        <end position="369"/>
    </location>
</feature>
<keyword evidence="1" id="KW-0472">Membrane</keyword>
<evidence type="ECO:0000256" key="1">
    <source>
        <dbReference type="SAM" id="Phobius"/>
    </source>
</evidence>
<evidence type="ECO:0000313" key="3">
    <source>
        <dbReference type="Proteomes" id="UP000194873"/>
    </source>
</evidence>
<dbReference type="Proteomes" id="UP000194873">
    <property type="component" value="Unassembled WGS sequence"/>
</dbReference>
<evidence type="ECO:0000313" key="2">
    <source>
        <dbReference type="EMBL" id="OUJ70238.1"/>
    </source>
</evidence>
<sequence length="514" mass="58552">MFFGLLLALGLLVYRDYGVSTDEVVHHLNGMVNVKYIGQRLAPELARHQASYASIPDLNGYVDNDHGVLFEAPVAVLSLLLTHHDSRSYYFMRHLLIFLTFVGGTWALFQLGRLCFQDWRWALLGPLLLIASPRFFAEAFYNGMDIVFMAAFTLAMYTLVRMAQQPSFGRVILHGLASAAAIDVRIVGLLTIGFTLGIVGLVLVQRTSSQLTAPRLAPTAYTRAILLYLAFTLLFMVLGWPYLWEDPLGNFSMALARMSRFPWMGRNFYFGQYLRGSEVPWHYVPVWIFITTPLPYTIAAIVGVFSCGLAFLRGKSRFIDLLLIGWVLVPLALIIALHSSVYNGWRHLYFIYPALLLLAVHGIRTLRYLAVHRRAWRPVVLTIALTAGLEVGRTIVRMIQMHPHQQVYFSVLPTRVAEAWFDRDYWGLSYRAGLEWILAHDSTPLLVVTSPRPDLIYNNSLILPAAQRQRLRIVYPDQKHQYLLIHYAPQDSSLGRKIHTLYAGDLPILTIFRR</sequence>
<dbReference type="EMBL" id="MTSE01000025">
    <property type="protein sequence ID" value="OUJ70238.1"/>
    <property type="molecule type" value="Genomic_DNA"/>
</dbReference>
<gene>
    <name evidence="2" type="ORF">BXP70_25105</name>
</gene>
<accession>A0A243W6R1</accession>
<organism evidence="2 3">
    <name type="scientific">Hymenobacter crusticola</name>
    <dbReference type="NCBI Taxonomy" id="1770526"/>
    <lineage>
        <taxon>Bacteria</taxon>
        <taxon>Pseudomonadati</taxon>
        <taxon>Bacteroidota</taxon>
        <taxon>Cytophagia</taxon>
        <taxon>Cytophagales</taxon>
        <taxon>Hymenobacteraceae</taxon>
        <taxon>Hymenobacter</taxon>
    </lineage>
</organism>